<dbReference type="InterPro" id="IPR051332">
    <property type="entry name" value="Fosfomycin_Res_Enzymes"/>
</dbReference>
<accession>A0A2U1F8V0</accession>
<comment type="caution">
    <text evidence="3">The sequence shown here is derived from an EMBL/GenBank/DDBJ whole genome shotgun (WGS) entry which is preliminary data.</text>
</comment>
<dbReference type="EMBL" id="QEKW01000008">
    <property type="protein sequence ID" value="PVZ08623.1"/>
    <property type="molecule type" value="Genomic_DNA"/>
</dbReference>
<evidence type="ECO:0000313" key="4">
    <source>
        <dbReference type="Proteomes" id="UP000245639"/>
    </source>
</evidence>
<dbReference type="GO" id="GO:0051213">
    <property type="term" value="F:dioxygenase activity"/>
    <property type="evidence" value="ECO:0007669"/>
    <property type="project" value="UniProtKB-KW"/>
</dbReference>
<dbReference type="InterPro" id="IPR004360">
    <property type="entry name" value="Glyas_Fos-R_dOase_dom"/>
</dbReference>
<keyword evidence="4" id="KW-1185">Reference proteome</keyword>
<evidence type="ECO:0000313" key="3">
    <source>
        <dbReference type="EMBL" id="PVZ08623.1"/>
    </source>
</evidence>
<dbReference type="Proteomes" id="UP000245639">
    <property type="component" value="Unassembled WGS sequence"/>
</dbReference>
<gene>
    <name evidence="3" type="ORF">C8D89_108220</name>
</gene>
<dbReference type="Gene3D" id="3.10.180.10">
    <property type="entry name" value="2,3-Dihydroxybiphenyl 1,2-Dioxygenase, domain 1"/>
    <property type="match status" value="1"/>
</dbReference>
<dbReference type="PANTHER" id="PTHR36113:SF6">
    <property type="entry name" value="FOSFOMYCIN RESISTANCE PROTEIN FOSX"/>
    <property type="match status" value="1"/>
</dbReference>
<proteinExistence type="predicted"/>
<sequence>MTSTETRPALAGFHHFSATVSDVEASAAWYERVFGMSRVPAPFPHYGDPDSGYGVILLDPGTGLCIGLHHHRDNTGEPADERRCGLDHVAFQVPSRGDLEAWASWLDALGIAHSGVNDTDDPMPYSALIFRDPDNVQLEIFHMDAPG</sequence>
<dbReference type="PROSITE" id="PS51819">
    <property type="entry name" value="VOC"/>
    <property type="match status" value="1"/>
</dbReference>
<reference evidence="3 4" key="1">
    <citation type="submission" date="2018-04" db="EMBL/GenBank/DDBJ databases">
        <title>Genomic Encyclopedia of Type Strains, Phase IV (KMG-IV): sequencing the most valuable type-strain genomes for metagenomic binning, comparative biology and taxonomic classification.</title>
        <authorList>
            <person name="Goeker M."/>
        </authorList>
    </citation>
    <scope>NUCLEOTIDE SEQUENCE [LARGE SCALE GENOMIC DNA]</scope>
    <source>
        <strain evidence="3 4">DSM 45771</strain>
    </source>
</reference>
<organism evidence="3 4">
    <name type="scientific">Actinomycetospora cinnamomea</name>
    <dbReference type="NCBI Taxonomy" id="663609"/>
    <lineage>
        <taxon>Bacteria</taxon>
        <taxon>Bacillati</taxon>
        <taxon>Actinomycetota</taxon>
        <taxon>Actinomycetes</taxon>
        <taxon>Pseudonocardiales</taxon>
        <taxon>Pseudonocardiaceae</taxon>
        <taxon>Actinomycetospora</taxon>
    </lineage>
</organism>
<evidence type="ECO:0000256" key="1">
    <source>
        <dbReference type="ARBA" id="ARBA00022723"/>
    </source>
</evidence>
<keyword evidence="3" id="KW-0560">Oxidoreductase</keyword>
<feature type="domain" description="VOC" evidence="2">
    <location>
        <begin position="12"/>
        <end position="143"/>
    </location>
</feature>
<dbReference type="OrthoDB" id="317332at2"/>
<keyword evidence="1" id="KW-0479">Metal-binding</keyword>
<protein>
    <submittedName>
        <fullName evidence="3">Glyoxalase/bleomycin resistance protein/dioxygenase superfamily protein</fullName>
    </submittedName>
</protein>
<name>A0A2U1F8V0_9PSEU</name>
<dbReference type="Pfam" id="PF00903">
    <property type="entry name" value="Glyoxalase"/>
    <property type="match status" value="1"/>
</dbReference>
<evidence type="ECO:0000259" key="2">
    <source>
        <dbReference type="PROSITE" id="PS51819"/>
    </source>
</evidence>
<dbReference type="RefSeq" id="WP_116709304.1">
    <property type="nucleotide sequence ID" value="NZ_QEKW01000008.1"/>
</dbReference>
<dbReference type="PANTHER" id="PTHR36113">
    <property type="entry name" value="LYASE, PUTATIVE-RELATED-RELATED"/>
    <property type="match status" value="1"/>
</dbReference>
<dbReference type="InterPro" id="IPR037523">
    <property type="entry name" value="VOC_core"/>
</dbReference>
<dbReference type="SUPFAM" id="SSF54593">
    <property type="entry name" value="Glyoxalase/Bleomycin resistance protein/Dihydroxybiphenyl dioxygenase"/>
    <property type="match status" value="1"/>
</dbReference>
<dbReference type="InterPro" id="IPR029068">
    <property type="entry name" value="Glyas_Bleomycin-R_OHBP_Dase"/>
</dbReference>
<dbReference type="GO" id="GO:0046872">
    <property type="term" value="F:metal ion binding"/>
    <property type="evidence" value="ECO:0007669"/>
    <property type="project" value="UniProtKB-KW"/>
</dbReference>
<keyword evidence="3" id="KW-0223">Dioxygenase</keyword>
<dbReference type="AlphaFoldDB" id="A0A2U1F8V0"/>